<reference evidence="2" key="1">
    <citation type="journal article" date="2020" name="Stud. Mycol.">
        <title>101 Dothideomycetes genomes: a test case for predicting lifestyles and emergence of pathogens.</title>
        <authorList>
            <person name="Haridas S."/>
            <person name="Albert R."/>
            <person name="Binder M."/>
            <person name="Bloem J."/>
            <person name="Labutti K."/>
            <person name="Salamov A."/>
            <person name="Andreopoulos B."/>
            <person name="Baker S."/>
            <person name="Barry K."/>
            <person name="Bills G."/>
            <person name="Bluhm B."/>
            <person name="Cannon C."/>
            <person name="Castanera R."/>
            <person name="Culley D."/>
            <person name="Daum C."/>
            <person name="Ezra D."/>
            <person name="Gonzalez J."/>
            <person name="Henrissat B."/>
            <person name="Kuo A."/>
            <person name="Liang C."/>
            <person name="Lipzen A."/>
            <person name="Lutzoni F."/>
            <person name="Magnuson J."/>
            <person name="Mondo S."/>
            <person name="Nolan M."/>
            <person name="Ohm R."/>
            <person name="Pangilinan J."/>
            <person name="Park H.-J."/>
            <person name="Ramirez L."/>
            <person name="Alfaro M."/>
            <person name="Sun H."/>
            <person name="Tritt A."/>
            <person name="Yoshinaga Y."/>
            <person name="Zwiers L.-H."/>
            <person name="Turgeon B."/>
            <person name="Goodwin S."/>
            <person name="Spatafora J."/>
            <person name="Crous P."/>
            <person name="Grigoriev I."/>
        </authorList>
    </citation>
    <scope>NUCLEOTIDE SEQUENCE</scope>
    <source>
        <strain evidence="2">CBS 183.55</strain>
    </source>
</reference>
<keyword evidence="3" id="KW-1185">Reference proteome</keyword>
<sequence>MGVELLVASSASHSEQADGAGDSGHAPPRRPFHPSARSAIQRRPGCALKRSPAPPSSATTAGVWSGTGTKAAAILSPPPPVSLFPQSLSLFPSLRQLSRTCTTQRVPCVVLPIAAFPAKLPRPSSHKLCGLAPTAFGALTPL</sequence>
<protein>
    <submittedName>
        <fullName evidence="2">Uncharacterized protein</fullName>
    </submittedName>
</protein>
<accession>A0A6A5RLM4</accession>
<evidence type="ECO:0000313" key="2">
    <source>
        <dbReference type="EMBL" id="KAF1929331.1"/>
    </source>
</evidence>
<organism evidence="2 3">
    <name type="scientific">Didymella exigua CBS 183.55</name>
    <dbReference type="NCBI Taxonomy" id="1150837"/>
    <lineage>
        <taxon>Eukaryota</taxon>
        <taxon>Fungi</taxon>
        <taxon>Dikarya</taxon>
        <taxon>Ascomycota</taxon>
        <taxon>Pezizomycotina</taxon>
        <taxon>Dothideomycetes</taxon>
        <taxon>Pleosporomycetidae</taxon>
        <taxon>Pleosporales</taxon>
        <taxon>Pleosporineae</taxon>
        <taxon>Didymellaceae</taxon>
        <taxon>Didymella</taxon>
    </lineage>
</organism>
<dbReference type="OrthoDB" id="10586144at2759"/>
<feature type="region of interest" description="Disordered" evidence="1">
    <location>
        <begin position="1"/>
        <end position="64"/>
    </location>
</feature>
<name>A0A6A5RLM4_9PLEO</name>
<dbReference type="AlphaFoldDB" id="A0A6A5RLM4"/>
<gene>
    <name evidence="2" type="ORF">M421DRAFT_136643</name>
</gene>
<dbReference type="GeneID" id="54345073"/>
<dbReference type="Proteomes" id="UP000800082">
    <property type="component" value="Unassembled WGS sequence"/>
</dbReference>
<dbReference type="RefSeq" id="XP_033449579.1">
    <property type="nucleotide sequence ID" value="XM_033587427.1"/>
</dbReference>
<evidence type="ECO:0000256" key="1">
    <source>
        <dbReference type="SAM" id="MobiDB-lite"/>
    </source>
</evidence>
<dbReference type="EMBL" id="ML978966">
    <property type="protein sequence ID" value="KAF1929331.1"/>
    <property type="molecule type" value="Genomic_DNA"/>
</dbReference>
<proteinExistence type="predicted"/>
<evidence type="ECO:0000313" key="3">
    <source>
        <dbReference type="Proteomes" id="UP000800082"/>
    </source>
</evidence>